<dbReference type="InterPro" id="IPR036259">
    <property type="entry name" value="MFS_trans_sf"/>
</dbReference>
<dbReference type="Proteomes" id="UP001230268">
    <property type="component" value="Unassembled WGS sequence"/>
</dbReference>
<feature type="transmembrane region" description="Helical" evidence="1">
    <location>
        <begin position="163"/>
        <end position="185"/>
    </location>
</feature>
<feature type="transmembrane region" description="Helical" evidence="1">
    <location>
        <begin position="287"/>
        <end position="309"/>
    </location>
</feature>
<feature type="transmembrane region" description="Helical" evidence="1">
    <location>
        <begin position="253"/>
        <end position="275"/>
    </location>
</feature>
<feature type="transmembrane region" description="Helical" evidence="1">
    <location>
        <begin position="98"/>
        <end position="121"/>
    </location>
</feature>
<protein>
    <recommendedName>
        <fullName evidence="4">Nucleoside transporter</fullName>
    </recommendedName>
</protein>
<keyword evidence="1" id="KW-0812">Transmembrane</keyword>
<gene>
    <name evidence="2" type="ORF">BgAZ_403560</name>
</gene>
<feature type="transmembrane region" description="Helical" evidence="1">
    <location>
        <begin position="321"/>
        <end position="342"/>
    </location>
</feature>
<feature type="transmembrane region" description="Helical" evidence="1">
    <location>
        <begin position="127"/>
        <end position="151"/>
    </location>
</feature>
<name>A0AAD8LNI1_BABGI</name>
<feature type="transmembrane region" description="Helical" evidence="1">
    <location>
        <begin position="70"/>
        <end position="91"/>
    </location>
</feature>
<evidence type="ECO:0000313" key="2">
    <source>
        <dbReference type="EMBL" id="KAK1442326.1"/>
    </source>
</evidence>
<comment type="caution">
    <text evidence="2">The sequence shown here is derived from an EMBL/GenBank/DDBJ whole genome shotgun (WGS) entry which is preliminary data.</text>
</comment>
<feature type="transmembrane region" description="Helical" evidence="1">
    <location>
        <begin position="197"/>
        <end position="220"/>
    </location>
</feature>
<dbReference type="SUPFAM" id="SSF103473">
    <property type="entry name" value="MFS general substrate transporter"/>
    <property type="match status" value="1"/>
</dbReference>
<dbReference type="AlphaFoldDB" id="A0AAD8LNI1"/>
<dbReference type="EMBL" id="JAVEPI010000004">
    <property type="protein sequence ID" value="KAK1442326.1"/>
    <property type="molecule type" value="Genomic_DNA"/>
</dbReference>
<keyword evidence="1" id="KW-0472">Membrane</keyword>
<feature type="transmembrane region" description="Helical" evidence="1">
    <location>
        <begin position="35"/>
        <end position="58"/>
    </location>
</feature>
<feature type="transmembrane region" description="Helical" evidence="1">
    <location>
        <begin position="348"/>
        <end position="367"/>
    </location>
</feature>
<keyword evidence="3" id="KW-1185">Reference proteome</keyword>
<accession>A0AAD8LNI1</accession>
<feature type="transmembrane region" description="Helical" evidence="1">
    <location>
        <begin position="393"/>
        <end position="416"/>
    </location>
</feature>
<reference evidence="2" key="1">
    <citation type="submission" date="2023-08" db="EMBL/GenBank/DDBJ databases">
        <title>Draft sequence of the Babesia gibsoni genome.</title>
        <authorList>
            <person name="Yamagishi J.Y."/>
            <person name="Xuan X.X."/>
        </authorList>
    </citation>
    <scope>NUCLEOTIDE SEQUENCE</scope>
    <source>
        <strain evidence="2">Azabu</strain>
    </source>
</reference>
<evidence type="ECO:0000313" key="3">
    <source>
        <dbReference type="Proteomes" id="UP001230268"/>
    </source>
</evidence>
<evidence type="ECO:0008006" key="4">
    <source>
        <dbReference type="Google" id="ProtNLM"/>
    </source>
</evidence>
<organism evidence="2 3">
    <name type="scientific">Babesia gibsoni</name>
    <dbReference type="NCBI Taxonomy" id="33632"/>
    <lineage>
        <taxon>Eukaryota</taxon>
        <taxon>Sar</taxon>
        <taxon>Alveolata</taxon>
        <taxon>Apicomplexa</taxon>
        <taxon>Aconoidasida</taxon>
        <taxon>Piroplasmida</taxon>
        <taxon>Babesiidae</taxon>
        <taxon>Babesia</taxon>
    </lineage>
</organism>
<keyword evidence="1" id="KW-1133">Transmembrane helix</keyword>
<proteinExistence type="predicted"/>
<sequence>MSLPMDAVEIPMEKAVSARKDGGHGKAISSYMHKWMVYLAIVQGFSVMLNLNVVFMLSSTAPKALGVDPFSTWIVLILELTTCIANTLLFWMNPVKPWLTVMVSYVQAVVYIIQMLVVQFMKDTSGMAMYLICTAMCGAIFGCNSMTSFGFVAFGPVNHLGSLSFGCALGGVVPFLFSTVFQFTLFADNTVESTKALMHTIMGFVVALSVVSGLNLTVYLRNPDIKRHYEQAEIDGISTAKCTFRSALKGLKYTWKIVLLDFINYTNILIFYPSIVPISMNLKGEYVVMLIGIFQMCDTIGRFMAVYINPRWLPCNTLNKVVILSICNLASSAFLLCCTLLDTPFFRHIVTITFGVVTFATIGGYCCSFSDRSIGEHVPTHLDKEVIVSTTSVFKIIVSVFCAISGFVAIFLVRVIQH</sequence>
<evidence type="ECO:0000256" key="1">
    <source>
        <dbReference type="SAM" id="Phobius"/>
    </source>
</evidence>